<feature type="transmembrane region" description="Helical" evidence="7">
    <location>
        <begin position="38"/>
        <end position="59"/>
    </location>
</feature>
<evidence type="ECO:0000256" key="2">
    <source>
        <dbReference type="ARBA" id="ARBA00007520"/>
    </source>
</evidence>
<dbReference type="GO" id="GO:0022857">
    <property type="term" value="F:transmembrane transporter activity"/>
    <property type="evidence" value="ECO:0007669"/>
    <property type="project" value="InterPro"/>
</dbReference>
<feature type="transmembrane region" description="Helical" evidence="7">
    <location>
        <begin position="336"/>
        <end position="360"/>
    </location>
</feature>
<evidence type="ECO:0000259" key="8">
    <source>
        <dbReference type="PROSITE" id="PS50850"/>
    </source>
</evidence>
<feature type="domain" description="Major facilitator superfamily (MFS) profile" evidence="8">
    <location>
        <begin position="1"/>
        <end position="434"/>
    </location>
</feature>
<dbReference type="PROSITE" id="PS50850">
    <property type="entry name" value="MFS"/>
    <property type="match status" value="1"/>
</dbReference>
<evidence type="ECO:0000313" key="10">
    <source>
        <dbReference type="Proteomes" id="UP001174934"/>
    </source>
</evidence>
<keyword evidence="5 7" id="KW-0472">Membrane</keyword>
<evidence type="ECO:0000256" key="1">
    <source>
        <dbReference type="ARBA" id="ARBA00004141"/>
    </source>
</evidence>
<feature type="transmembrane region" description="Helical" evidence="7">
    <location>
        <begin position="71"/>
        <end position="89"/>
    </location>
</feature>
<keyword evidence="10" id="KW-1185">Reference proteome</keyword>
<comment type="subcellular location">
    <subcellularLocation>
        <location evidence="1">Membrane</location>
        <topology evidence="1">Multi-pass membrane protein</topology>
    </subcellularLocation>
</comment>
<dbReference type="AlphaFoldDB" id="A0AA40C9Y5"/>
<evidence type="ECO:0000256" key="4">
    <source>
        <dbReference type="ARBA" id="ARBA00022989"/>
    </source>
</evidence>
<feature type="region of interest" description="Disordered" evidence="6">
    <location>
        <begin position="477"/>
        <end position="499"/>
    </location>
</feature>
<dbReference type="PANTHER" id="PTHR23501">
    <property type="entry name" value="MAJOR FACILITATOR SUPERFAMILY"/>
    <property type="match status" value="1"/>
</dbReference>
<feature type="transmembrane region" description="Helical" evidence="7">
    <location>
        <begin position="171"/>
        <end position="189"/>
    </location>
</feature>
<dbReference type="Pfam" id="PF07690">
    <property type="entry name" value="MFS_1"/>
    <property type="match status" value="1"/>
</dbReference>
<comment type="similarity">
    <text evidence="2">Belongs to the major facilitator superfamily. TCR/Tet family.</text>
</comment>
<organism evidence="9 10">
    <name type="scientific">Bombardia bombarda</name>
    <dbReference type="NCBI Taxonomy" id="252184"/>
    <lineage>
        <taxon>Eukaryota</taxon>
        <taxon>Fungi</taxon>
        <taxon>Dikarya</taxon>
        <taxon>Ascomycota</taxon>
        <taxon>Pezizomycotina</taxon>
        <taxon>Sordariomycetes</taxon>
        <taxon>Sordariomycetidae</taxon>
        <taxon>Sordariales</taxon>
        <taxon>Lasiosphaeriaceae</taxon>
        <taxon>Bombardia</taxon>
    </lineage>
</organism>
<feature type="transmembrane region" description="Helical" evidence="7">
    <location>
        <begin position="95"/>
        <end position="117"/>
    </location>
</feature>
<dbReference type="Proteomes" id="UP001174934">
    <property type="component" value="Unassembled WGS sequence"/>
</dbReference>
<dbReference type="Gene3D" id="1.20.1250.20">
    <property type="entry name" value="MFS general substrate transporter like domains"/>
    <property type="match status" value="2"/>
</dbReference>
<accession>A0AA40C9Y5</accession>
<dbReference type="InterPro" id="IPR020846">
    <property type="entry name" value="MFS_dom"/>
</dbReference>
<feature type="compositionally biased region" description="Basic and acidic residues" evidence="6">
    <location>
        <begin position="485"/>
        <end position="499"/>
    </location>
</feature>
<evidence type="ECO:0000256" key="7">
    <source>
        <dbReference type="SAM" id="Phobius"/>
    </source>
</evidence>
<evidence type="ECO:0000256" key="6">
    <source>
        <dbReference type="SAM" id="MobiDB-lite"/>
    </source>
</evidence>
<evidence type="ECO:0000256" key="3">
    <source>
        <dbReference type="ARBA" id="ARBA00022692"/>
    </source>
</evidence>
<dbReference type="GO" id="GO:0005886">
    <property type="term" value="C:plasma membrane"/>
    <property type="evidence" value="ECO:0007669"/>
    <property type="project" value="TreeGrafter"/>
</dbReference>
<keyword evidence="4 7" id="KW-1133">Transmembrane helix</keyword>
<proteinExistence type="inferred from homology"/>
<name>A0AA40C9Y5_9PEZI</name>
<dbReference type="PANTHER" id="PTHR23501:SF193">
    <property type="entry name" value="MULTIDRUG TRANSPORTER, PUTATIVE (AFU_ORTHOLOGUE AFUA_8G00940)-RELATED"/>
    <property type="match status" value="1"/>
</dbReference>
<feature type="transmembrane region" description="Helical" evidence="7">
    <location>
        <begin position="273"/>
        <end position="292"/>
    </location>
</feature>
<feature type="transmembrane region" description="Helical" evidence="7">
    <location>
        <begin position="243"/>
        <end position="266"/>
    </location>
</feature>
<feature type="transmembrane region" description="Helical" evidence="7">
    <location>
        <begin position="209"/>
        <end position="231"/>
    </location>
</feature>
<sequence length="499" mass="52736">MYICFRLKPTFLGFLAVFGLGNIISALAKSSNMVIAGRVVAGVGASGLTNGALVIMTTVTPPKFRPIATNLGLSVVSIGSIFGPLIGGALTQHAGWQWCFWAFLPPLAFVMLVASLLRIPDQCPKKPALQTILSLHTHLDLVGFAFFAPACILFLIAISWGGTTHPWGSDIVIAFLCGSVVLLGLLYAWCRSRGDDAILPPRLLAGRTLLVGSVVMGLQGGATVMMGYYLSTWFQAVKGAGPTAAGVMMLPSTVSQIVGSLVAGALVRKLHYLPPWAIVGSMLTAIGSGLMVTFDRQTSSARWIGYQIIAGLGRGVASSMPTLAAQDALSLPDFTIATATLALCQFFAGSVAISVGGAIFHNNLQPALARHAPGVDVSVVVNMGATHLGREVPAELLEGVLAAYNEALVKVFYVTAATATVAAVLSFWFSWDRIGLSDKMVMDEVQSAKEMELPSMCDIGRVNSNLDSGSVQVNHLGIRSRSRSKNRDRSRGGSTRERQ</sequence>
<evidence type="ECO:0000256" key="5">
    <source>
        <dbReference type="ARBA" id="ARBA00023136"/>
    </source>
</evidence>
<protein>
    <submittedName>
        <fullName evidence="9">Major facilitator superfamily domain-containing protein</fullName>
    </submittedName>
</protein>
<comment type="caution">
    <text evidence="9">The sequence shown here is derived from an EMBL/GenBank/DDBJ whole genome shotgun (WGS) entry which is preliminary data.</text>
</comment>
<evidence type="ECO:0000313" key="9">
    <source>
        <dbReference type="EMBL" id="KAK0630951.1"/>
    </source>
</evidence>
<dbReference type="InterPro" id="IPR036259">
    <property type="entry name" value="MFS_trans_sf"/>
</dbReference>
<feature type="transmembrane region" description="Helical" evidence="7">
    <location>
        <begin position="138"/>
        <end position="159"/>
    </location>
</feature>
<dbReference type="InterPro" id="IPR011701">
    <property type="entry name" value="MFS"/>
</dbReference>
<dbReference type="SUPFAM" id="SSF103473">
    <property type="entry name" value="MFS general substrate transporter"/>
    <property type="match status" value="1"/>
</dbReference>
<keyword evidence="3 7" id="KW-0812">Transmembrane</keyword>
<reference evidence="9" key="1">
    <citation type="submission" date="2023-06" db="EMBL/GenBank/DDBJ databases">
        <title>Genome-scale phylogeny and comparative genomics of the fungal order Sordariales.</title>
        <authorList>
            <consortium name="Lawrence Berkeley National Laboratory"/>
            <person name="Hensen N."/>
            <person name="Bonometti L."/>
            <person name="Westerberg I."/>
            <person name="Brannstrom I.O."/>
            <person name="Guillou S."/>
            <person name="Cros-Aarteil S."/>
            <person name="Calhoun S."/>
            <person name="Haridas S."/>
            <person name="Kuo A."/>
            <person name="Mondo S."/>
            <person name="Pangilinan J."/>
            <person name="Riley R."/>
            <person name="LaButti K."/>
            <person name="Andreopoulos B."/>
            <person name="Lipzen A."/>
            <person name="Chen C."/>
            <person name="Yanf M."/>
            <person name="Daum C."/>
            <person name="Ng V."/>
            <person name="Clum A."/>
            <person name="Steindorff A."/>
            <person name="Ohm R."/>
            <person name="Martin F."/>
            <person name="Silar P."/>
            <person name="Natvig D."/>
            <person name="Lalanne C."/>
            <person name="Gautier V."/>
            <person name="Ament-velasquez S.L."/>
            <person name="Kruys A."/>
            <person name="Hutchinson M.I."/>
            <person name="Powell A.J."/>
            <person name="Barry K."/>
            <person name="Miller A.N."/>
            <person name="Grigoriev I.V."/>
            <person name="Debuchy R."/>
            <person name="Gladieux P."/>
            <person name="Thoren M.H."/>
            <person name="Johannesson H."/>
        </authorList>
    </citation>
    <scope>NUCLEOTIDE SEQUENCE</scope>
    <source>
        <strain evidence="9">SMH3391-2</strain>
    </source>
</reference>
<feature type="transmembrane region" description="Helical" evidence="7">
    <location>
        <begin position="411"/>
        <end position="431"/>
    </location>
</feature>
<gene>
    <name evidence="9" type="ORF">B0T17DRAFT_529745</name>
</gene>
<dbReference type="EMBL" id="JAULSR010000002">
    <property type="protein sequence ID" value="KAK0630951.1"/>
    <property type="molecule type" value="Genomic_DNA"/>
</dbReference>